<feature type="region of interest" description="Disordered" evidence="6">
    <location>
        <begin position="1"/>
        <end position="30"/>
    </location>
</feature>
<keyword evidence="3" id="KW-0863">Zinc-finger</keyword>
<dbReference type="EMBL" id="JALJOR010000010">
    <property type="protein sequence ID" value="KAK9810345.1"/>
    <property type="molecule type" value="Genomic_DNA"/>
</dbReference>
<keyword evidence="5" id="KW-0539">Nucleus</keyword>
<keyword evidence="2" id="KW-0479">Metal-binding</keyword>
<dbReference type="CDD" id="cd04301">
    <property type="entry name" value="NAT_SF"/>
    <property type="match status" value="1"/>
</dbReference>
<proteinExistence type="predicted"/>
<feature type="region of interest" description="Disordered" evidence="6">
    <location>
        <begin position="106"/>
        <end position="125"/>
    </location>
</feature>
<name>A0AAW1PKJ9_9CHLO</name>
<dbReference type="PROSITE" id="PS51186">
    <property type="entry name" value="GNAT"/>
    <property type="match status" value="1"/>
</dbReference>
<dbReference type="Gene3D" id="3.40.630.30">
    <property type="match status" value="1"/>
</dbReference>
<feature type="compositionally biased region" description="Low complexity" evidence="6">
    <location>
        <begin position="757"/>
        <end position="787"/>
    </location>
</feature>
<dbReference type="InterPro" id="IPR000182">
    <property type="entry name" value="GNAT_dom"/>
</dbReference>
<dbReference type="PANTHER" id="PTHR47025">
    <property type="entry name" value="AUTOIMMUNE REGULATOR"/>
    <property type="match status" value="1"/>
</dbReference>
<evidence type="ECO:0000256" key="1">
    <source>
        <dbReference type="ARBA" id="ARBA00004123"/>
    </source>
</evidence>
<dbReference type="Pfam" id="PF16135">
    <property type="entry name" value="TDBD"/>
    <property type="match status" value="2"/>
</dbReference>
<evidence type="ECO:0000256" key="6">
    <source>
        <dbReference type="SAM" id="MobiDB-lite"/>
    </source>
</evidence>
<evidence type="ECO:0000256" key="2">
    <source>
        <dbReference type="ARBA" id="ARBA00022723"/>
    </source>
</evidence>
<protein>
    <recommendedName>
        <fullName evidence="7">N-acetyltransferase domain-containing protein</fullName>
    </recommendedName>
</protein>
<evidence type="ECO:0000256" key="3">
    <source>
        <dbReference type="ARBA" id="ARBA00022771"/>
    </source>
</evidence>
<dbReference type="PANTHER" id="PTHR47025:SF2">
    <property type="entry name" value="AUTOIMMUNE REGULATOR"/>
    <property type="match status" value="1"/>
</dbReference>
<dbReference type="SUPFAM" id="SSF57903">
    <property type="entry name" value="FYVE/PHD zinc finger"/>
    <property type="match status" value="1"/>
</dbReference>
<dbReference type="GO" id="GO:0000977">
    <property type="term" value="F:RNA polymerase II transcription regulatory region sequence-specific DNA binding"/>
    <property type="evidence" value="ECO:0007669"/>
    <property type="project" value="TreeGrafter"/>
</dbReference>
<evidence type="ECO:0000313" key="9">
    <source>
        <dbReference type="Proteomes" id="UP001489004"/>
    </source>
</evidence>
<keyword evidence="4" id="KW-0862">Zinc</keyword>
<dbReference type="GO" id="GO:0016747">
    <property type="term" value="F:acyltransferase activity, transferring groups other than amino-acyl groups"/>
    <property type="evidence" value="ECO:0007669"/>
    <property type="project" value="InterPro"/>
</dbReference>
<feature type="region of interest" description="Disordered" evidence="6">
    <location>
        <begin position="453"/>
        <end position="480"/>
    </location>
</feature>
<dbReference type="Gene3D" id="3.30.40.10">
    <property type="entry name" value="Zinc/RING finger domain, C3HC4 (zinc finger)"/>
    <property type="match status" value="1"/>
</dbReference>
<gene>
    <name evidence="8" type="ORF">WJX72_009121</name>
</gene>
<dbReference type="Proteomes" id="UP001489004">
    <property type="component" value="Unassembled WGS sequence"/>
</dbReference>
<sequence length="819" mass="87245">MVKKAKRGRQELLALGLPEGPVSEGRPGKRAAAAAASEAIARSADEEGRRFSIAAASAAVSPSKLPSPRLTAEEQVTADEVAAAAREADLQLRREAFDALMANTIHRGRRKQRTSNPSNRAGKDWPVLGCGGEPGGFANSPLRVSVIPEDPLPIEGDLDALVQAAMEVRVSLGLPHDKPLNLRQVMKAGILVAQPVEFRSRHGDVMLRGSVASDGLIACGCRNCSGARVSCSDFEEHAGSRERRPGENIFLSSINTSLRDFCMAVNARLGLAQVPKGTWYCSACTAAGVAQRAKPPKHATPRKLQHGSAAAVVPKRKLEDGRLDGTCVSPAGRVHMAAPSSRGMTGARRERNSNKHKRLFMGEPGGLRNGEKVAYITAQGERLLEGVVRITSSANGGADASGILCGCCNIVISCSQFEAHAGRGTRRAPYDNIYTTKGVSLRKMAAALPPHVSESPHHYQAASSALARQQGDAVDSTDDPEVVAGRGREAMGDLDIVAGGCVLCNQTDFQRGTFGARTIIICDQCEREFHVGCLKKFGRGHLHELPDGDWFCSPECHSINDSLRARVLAGPVPISGDHTWQLLRGKDGTHATTWALKSAAELLQESFDPIIDIISGQDLLNVMVYAQELGEWDYTGMYTAVLRHKGKPVAAAVFRVFGPQLAELPLVATRLTARRQGHARVLIRAFEAMLAQAGVQCLSLPAAHETVGTWMHGFGFAHMPAEQLRAARSELRLLIFPGTEVLCKPLVKPAEALPPAQLLPSPAPPAAEAAQKASPDPSPRAALQAQARDQRRHRGRANNPDPAAAGASATGDCLAANDT</sequence>
<dbReference type="InterPro" id="IPR001965">
    <property type="entry name" value="Znf_PHD"/>
</dbReference>
<dbReference type="Pfam" id="PF23209">
    <property type="entry name" value="IDM1_C"/>
    <property type="match status" value="1"/>
</dbReference>
<accession>A0AAW1PKJ9</accession>
<dbReference type="InterPro" id="IPR016181">
    <property type="entry name" value="Acyl_CoA_acyltransferase"/>
</dbReference>
<comment type="caution">
    <text evidence="8">The sequence shown here is derived from an EMBL/GenBank/DDBJ whole genome shotgun (WGS) entry which is preliminary data.</text>
</comment>
<evidence type="ECO:0000313" key="8">
    <source>
        <dbReference type="EMBL" id="KAK9810345.1"/>
    </source>
</evidence>
<dbReference type="InterPro" id="IPR056511">
    <property type="entry name" value="IDM1_C"/>
</dbReference>
<dbReference type="GO" id="GO:0045944">
    <property type="term" value="P:positive regulation of transcription by RNA polymerase II"/>
    <property type="evidence" value="ECO:0007669"/>
    <property type="project" value="TreeGrafter"/>
</dbReference>
<comment type="subcellular location">
    <subcellularLocation>
        <location evidence="1">Nucleus</location>
    </subcellularLocation>
</comment>
<dbReference type="InterPro" id="IPR011011">
    <property type="entry name" value="Znf_FYVE_PHD"/>
</dbReference>
<evidence type="ECO:0000259" key="7">
    <source>
        <dbReference type="PROSITE" id="PS51186"/>
    </source>
</evidence>
<dbReference type="GO" id="GO:0005634">
    <property type="term" value="C:nucleus"/>
    <property type="evidence" value="ECO:0007669"/>
    <property type="project" value="UniProtKB-SubCell"/>
</dbReference>
<dbReference type="SMART" id="SM00249">
    <property type="entry name" value="PHD"/>
    <property type="match status" value="1"/>
</dbReference>
<feature type="region of interest" description="Disordered" evidence="6">
    <location>
        <begin position="757"/>
        <end position="819"/>
    </location>
</feature>
<dbReference type="GO" id="GO:0003682">
    <property type="term" value="F:chromatin binding"/>
    <property type="evidence" value="ECO:0007669"/>
    <property type="project" value="TreeGrafter"/>
</dbReference>
<organism evidence="8 9">
    <name type="scientific">[Myrmecia] bisecta</name>
    <dbReference type="NCBI Taxonomy" id="41462"/>
    <lineage>
        <taxon>Eukaryota</taxon>
        <taxon>Viridiplantae</taxon>
        <taxon>Chlorophyta</taxon>
        <taxon>core chlorophytes</taxon>
        <taxon>Trebouxiophyceae</taxon>
        <taxon>Trebouxiales</taxon>
        <taxon>Trebouxiaceae</taxon>
        <taxon>Myrmecia</taxon>
    </lineage>
</organism>
<dbReference type="InterPro" id="IPR013083">
    <property type="entry name" value="Znf_RING/FYVE/PHD"/>
</dbReference>
<evidence type="ECO:0000256" key="5">
    <source>
        <dbReference type="ARBA" id="ARBA00023242"/>
    </source>
</evidence>
<keyword evidence="9" id="KW-1185">Reference proteome</keyword>
<dbReference type="GO" id="GO:0042393">
    <property type="term" value="F:histone binding"/>
    <property type="evidence" value="ECO:0007669"/>
    <property type="project" value="TreeGrafter"/>
</dbReference>
<dbReference type="GO" id="GO:0008270">
    <property type="term" value="F:zinc ion binding"/>
    <property type="evidence" value="ECO:0007669"/>
    <property type="project" value="UniProtKB-KW"/>
</dbReference>
<evidence type="ECO:0000256" key="4">
    <source>
        <dbReference type="ARBA" id="ARBA00022833"/>
    </source>
</evidence>
<feature type="domain" description="N-acetyltransferase" evidence="7">
    <location>
        <begin position="597"/>
        <end position="738"/>
    </location>
</feature>
<dbReference type="AlphaFoldDB" id="A0AAW1PKJ9"/>
<dbReference type="SUPFAM" id="SSF55729">
    <property type="entry name" value="Acyl-CoA N-acyltransferases (Nat)"/>
    <property type="match status" value="1"/>
</dbReference>
<dbReference type="InterPro" id="IPR032308">
    <property type="entry name" value="TDBD"/>
</dbReference>
<reference evidence="8 9" key="1">
    <citation type="journal article" date="2024" name="Nat. Commun.">
        <title>Phylogenomics reveals the evolutionary origins of lichenization in chlorophyte algae.</title>
        <authorList>
            <person name="Puginier C."/>
            <person name="Libourel C."/>
            <person name="Otte J."/>
            <person name="Skaloud P."/>
            <person name="Haon M."/>
            <person name="Grisel S."/>
            <person name="Petersen M."/>
            <person name="Berrin J.G."/>
            <person name="Delaux P.M."/>
            <person name="Dal Grande F."/>
            <person name="Keller J."/>
        </authorList>
    </citation>
    <scope>NUCLEOTIDE SEQUENCE [LARGE SCALE GENOMIC DNA]</scope>
    <source>
        <strain evidence="8 9">SAG 2043</strain>
    </source>
</reference>